<organism evidence="2 3">
    <name type="scientific">Astyanax mexicanus</name>
    <name type="common">Blind cave fish</name>
    <name type="synonym">Astyanax fasciatus mexicanus</name>
    <dbReference type="NCBI Taxonomy" id="7994"/>
    <lineage>
        <taxon>Eukaryota</taxon>
        <taxon>Metazoa</taxon>
        <taxon>Chordata</taxon>
        <taxon>Craniata</taxon>
        <taxon>Vertebrata</taxon>
        <taxon>Euteleostomi</taxon>
        <taxon>Actinopterygii</taxon>
        <taxon>Neopterygii</taxon>
        <taxon>Teleostei</taxon>
        <taxon>Ostariophysi</taxon>
        <taxon>Characiformes</taxon>
        <taxon>Characoidei</taxon>
        <taxon>Acestrorhamphidae</taxon>
        <taxon>Acestrorhamphinae</taxon>
        <taxon>Astyanax</taxon>
    </lineage>
</organism>
<feature type="compositionally biased region" description="Polar residues" evidence="1">
    <location>
        <begin position="57"/>
        <end position="83"/>
    </location>
</feature>
<evidence type="ECO:0000313" key="2">
    <source>
        <dbReference type="Ensembl" id="ENSAMXP00000052144.1"/>
    </source>
</evidence>
<reference evidence="3" key="2">
    <citation type="journal article" date="2014" name="Nat. Commun.">
        <title>The cavefish genome reveals candidate genes for eye loss.</title>
        <authorList>
            <person name="McGaugh S.E."/>
            <person name="Gross J.B."/>
            <person name="Aken B."/>
            <person name="Blin M."/>
            <person name="Borowsky R."/>
            <person name="Chalopin D."/>
            <person name="Hinaux H."/>
            <person name="Jeffery W.R."/>
            <person name="Keene A."/>
            <person name="Ma L."/>
            <person name="Minx P."/>
            <person name="Murphy D."/>
            <person name="O'Quin K.E."/>
            <person name="Retaux S."/>
            <person name="Rohner N."/>
            <person name="Searle S.M."/>
            <person name="Stahl B.A."/>
            <person name="Tabin C."/>
            <person name="Volff J.N."/>
            <person name="Yoshizawa M."/>
            <person name="Warren W.C."/>
        </authorList>
    </citation>
    <scope>NUCLEOTIDE SEQUENCE [LARGE SCALE GENOMIC DNA]</scope>
    <source>
        <strain evidence="3">female</strain>
    </source>
</reference>
<dbReference type="Ensembl" id="ENSAMXT00000031934.1">
    <property type="protein sequence ID" value="ENSAMXP00000052144.1"/>
    <property type="gene ID" value="ENSAMXG00000035260.1"/>
</dbReference>
<protein>
    <submittedName>
        <fullName evidence="2">Uncharacterized protein</fullName>
    </submittedName>
</protein>
<name>A0A3B1KEM0_ASTMX</name>
<keyword evidence="3" id="KW-1185">Reference proteome</keyword>
<sequence>FFRHSRGCLLLNNNKSPLPSKPLPVLTASEWKKAQKLKDQNQPLLPPGDQAVDQPVEQCSAQPTPLSSIQTLHPHSAPCTSHS</sequence>
<evidence type="ECO:0000256" key="1">
    <source>
        <dbReference type="SAM" id="MobiDB-lite"/>
    </source>
</evidence>
<evidence type="ECO:0000313" key="3">
    <source>
        <dbReference type="Proteomes" id="UP000018467"/>
    </source>
</evidence>
<dbReference type="InParanoid" id="A0A3B1KEM0"/>
<dbReference type="Bgee" id="ENSAMXG00000035260">
    <property type="expression patterns" value="Expressed in camera-type eye and 4 other cell types or tissues"/>
</dbReference>
<reference evidence="3" key="1">
    <citation type="submission" date="2013-03" db="EMBL/GenBank/DDBJ databases">
        <authorList>
            <person name="Jeffery W."/>
            <person name="Warren W."/>
            <person name="Wilson R.K."/>
        </authorList>
    </citation>
    <scope>NUCLEOTIDE SEQUENCE</scope>
    <source>
        <strain evidence="3">female</strain>
    </source>
</reference>
<reference evidence="2" key="3">
    <citation type="submission" date="2025-08" db="UniProtKB">
        <authorList>
            <consortium name="Ensembl"/>
        </authorList>
    </citation>
    <scope>IDENTIFICATION</scope>
</reference>
<reference evidence="2" key="4">
    <citation type="submission" date="2025-09" db="UniProtKB">
        <authorList>
            <consortium name="Ensembl"/>
        </authorList>
    </citation>
    <scope>IDENTIFICATION</scope>
</reference>
<feature type="region of interest" description="Disordered" evidence="1">
    <location>
        <begin position="35"/>
        <end position="83"/>
    </location>
</feature>
<dbReference type="AlphaFoldDB" id="A0A3B1KEM0"/>
<proteinExistence type="predicted"/>
<dbReference type="Proteomes" id="UP000018467">
    <property type="component" value="Unassembled WGS sequence"/>
</dbReference>
<accession>A0A3B1KEM0</accession>